<dbReference type="GO" id="GO:0003983">
    <property type="term" value="F:UTP:glucose-1-phosphate uridylyltransferase activity"/>
    <property type="evidence" value="ECO:0007669"/>
    <property type="project" value="UniProtKB-EC"/>
</dbReference>
<keyword evidence="4 11" id="KW-0808">Transferase</keyword>
<comment type="similarity">
    <text evidence="1">Belongs to the UDPGP type 2 family.</text>
</comment>
<evidence type="ECO:0000256" key="3">
    <source>
        <dbReference type="ARBA" id="ARBA00019048"/>
    </source>
</evidence>
<dbReference type="GO" id="GO:0006011">
    <property type="term" value="P:UDP-alpha-D-glucose metabolic process"/>
    <property type="evidence" value="ECO:0007669"/>
    <property type="project" value="InterPro"/>
</dbReference>
<dbReference type="PANTHER" id="PTHR43197">
    <property type="entry name" value="UTP--GLUCOSE-1-PHOSPHATE URIDYLYLTRANSFERASE"/>
    <property type="match status" value="1"/>
</dbReference>
<evidence type="ECO:0000256" key="9">
    <source>
        <dbReference type="ARBA" id="ARBA00048128"/>
    </source>
</evidence>
<evidence type="ECO:0000256" key="6">
    <source>
        <dbReference type="ARBA" id="ARBA00031455"/>
    </source>
</evidence>
<evidence type="ECO:0000313" key="12">
    <source>
        <dbReference type="Proteomes" id="UP000249645"/>
    </source>
</evidence>
<dbReference type="Gene3D" id="3.90.550.10">
    <property type="entry name" value="Spore Coat Polysaccharide Biosynthesis Protein SpsA, Chain A"/>
    <property type="match status" value="1"/>
</dbReference>
<feature type="non-terminal residue" evidence="11">
    <location>
        <position position="235"/>
    </location>
</feature>
<evidence type="ECO:0000256" key="2">
    <source>
        <dbReference type="ARBA" id="ARBA00012415"/>
    </source>
</evidence>
<dbReference type="PANTHER" id="PTHR43197:SF1">
    <property type="entry name" value="UTP--GLUCOSE-1-PHOSPHATE URIDYLYLTRANSFERASE"/>
    <property type="match status" value="1"/>
</dbReference>
<evidence type="ECO:0000313" key="11">
    <source>
        <dbReference type="EMBL" id="PZP44455.1"/>
    </source>
</evidence>
<evidence type="ECO:0000256" key="7">
    <source>
        <dbReference type="ARBA" id="ARBA00031959"/>
    </source>
</evidence>
<dbReference type="SUPFAM" id="SSF53448">
    <property type="entry name" value="Nucleotide-diphospho-sugar transferases"/>
    <property type="match status" value="1"/>
</dbReference>
<dbReference type="InterPro" id="IPR005835">
    <property type="entry name" value="NTP_transferase_dom"/>
</dbReference>
<dbReference type="Proteomes" id="UP000249645">
    <property type="component" value="Unassembled WGS sequence"/>
</dbReference>
<dbReference type="EMBL" id="QFOI01000316">
    <property type="protein sequence ID" value="PZP44455.1"/>
    <property type="molecule type" value="Genomic_DNA"/>
</dbReference>
<dbReference type="InterPro" id="IPR029044">
    <property type="entry name" value="Nucleotide-diphossugar_trans"/>
</dbReference>
<comment type="catalytic activity">
    <reaction evidence="9">
        <text>alpha-D-glucose 1-phosphate + UTP + H(+) = UDP-alpha-D-glucose + diphosphate</text>
        <dbReference type="Rhea" id="RHEA:19889"/>
        <dbReference type="ChEBI" id="CHEBI:15378"/>
        <dbReference type="ChEBI" id="CHEBI:33019"/>
        <dbReference type="ChEBI" id="CHEBI:46398"/>
        <dbReference type="ChEBI" id="CHEBI:58601"/>
        <dbReference type="ChEBI" id="CHEBI:58885"/>
        <dbReference type="EC" id="2.7.7.9"/>
    </reaction>
</comment>
<dbReference type="EC" id="2.7.7.9" evidence="2"/>
<sequence length="235" mass="26391">MKAIIPVAGSGAKLRPHTYTQPKSLMPIAGKTILGFVVEQLKDAGIVDFIFVIGYLGEKIIHYVNTTYPDINSEFVVQEGRRGIGDAVLQTKSLVKDDEVFIVLGDTICDFDIKKVLLEKGNKLGIMKVDDPRRFGIAEMSIEKINRFVEKPSIPKSNKALVGLYKISDVQDLFKSLEKVSQRQKKETDEFSLTEALQEMLESGNIFHPFKVNYWYDCGRKDSLIATNATLLSKQ</sequence>
<name>A0A2W5EJZ9_9SPHI</name>
<dbReference type="InterPro" id="IPR005771">
    <property type="entry name" value="GalU_uridylyltTrfase_bac/arc"/>
</dbReference>
<keyword evidence="5" id="KW-0548">Nucleotidyltransferase</keyword>
<feature type="domain" description="Nucleotidyl transferase" evidence="10">
    <location>
        <begin position="2"/>
        <end position="232"/>
    </location>
</feature>
<reference evidence="11 12" key="1">
    <citation type="submission" date="2017-11" db="EMBL/GenBank/DDBJ databases">
        <title>Infants hospitalized years apart are colonized by the same room-sourced microbial strains.</title>
        <authorList>
            <person name="Brooks B."/>
            <person name="Olm M.R."/>
            <person name="Firek B.A."/>
            <person name="Baker R."/>
            <person name="Thomas B.C."/>
            <person name="Morowitz M.J."/>
            <person name="Banfield J.F."/>
        </authorList>
    </citation>
    <scope>NUCLEOTIDE SEQUENCE [LARGE SCALE GENOMIC DNA]</scope>
    <source>
        <strain evidence="11">S2_009_000_R2_76</strain>
    </source>
</reference>
<evidence type="ECO:0000256" key="5">
    <source>
        <dbReference type="ARBA" id="ARBA00022695"/>
    </source>
</evidence>
<evidence type="ECO:0000256" key="4">
    <source>
        <dbReference type="ARBA" id="ARBA00022679"/>
    </source>
</evidence>
<dbReference type="AlphaFoldDB" id="A0A2W5EJZ9"/>
<evidence type="ECO:0000256" key="8">
    <source>
        <dbReference type="ARBA" id="ARBA00032341"/>
    </source>
</evidence>
<accession>A0A2W5EJZ9</accession>
<evidence type="ECO:0000256" key="1">
    <source>
        <dbReference type="ARBA" id="ARBA00006890"/>
    </source>
</evidence>
<comment type="caution">
    <text evidence="11">The sequence shown here is derived from an EMBL/GenBank/DDBJ whole genome shotgun (WGS) entry which is preliminary data.</text>
</comment>
<organism evidence="11 12">
    <name type="scientific">Pseudopedobacter saltans</name>
    <dbReference type="NCBI Taxonomy" id="151895"/>
    <lineage>
        <taxon>Bacteria</taxon>
        <taxon>Pseudomonadati</taxon>
        <taxon>Bacteroidota</taxon>
        <taxon>Sphingobacteriia</taxon>
        <taxon>Sphingobacteriales</taxon>
        <taxon>Sphingobacteriaceae</taxon>
        <taxon>Pseudopedobacter</taxon>
    </lineage>
</organism>
<dbReference type="Pfam" id="PF00483">
    <property type="entry name" value="NTP_transferase"/>
    <property type="match status" value="1"/>
</dbReference>
<gene>
    <name evidence="11" type="ORF">DI598_14495</name>
</gene>
<evidence type="ECO:0000259" key="10">
    <source>
        <dbReference type="Pfam" id="PF00483"/>
    </source>
</evidence>
<protein>
    <recommendedName>
        <fullName evidence="3">UTP--glucose-1-phosphate uridylyltransferase</fullName>
        <ecNumber evidence="2">2.7.7.9</ecNumber>
    </recommendedName>
    <alternativeName>
        <fullName evidence="6">Alpha-D-glucosyl-1-phosphate uridylyltransferase</fullName>
    </alternativeName>
    <alternativeName>
        <fullName evidence="7">UDP-glucose pyrophosphorylase</fullName>
    </alternativeName>
    <alternativeName>
        <fullName evidence="8">Uridine diphosphoglucose pyrophosphorylase</fullName>
    </alternativeName>
</protein>
<proteinExistence type="inferred from homology"/>